<evidence type="ECO:0000256" key="2">
    <source>
        <dbReference type="ARBA" id="ARBA00009326"/>
    </source>
</evidence>
<evidence type="ECO:0000256" key="7">
    <source>
        <dbReference type="ARBA" id="ARBA00022807"/>
    </source>
</evidence>
<dbReference type="EC" id="3.4.19.12" evidence="3"/>
<dbReference type="EMBL" id="SRPR01000152">
    <property type="protein sequence ID" value="KAG5958239.1"/>
    <property type="molecule type" value="Genomic_DNA"/>
</dbReference>
<evidence type="ECO:0000313" key="11">
    <source>
        <dbReference type="EMBL" id="KAG5958239.1"/>
    </source>
</evidence>
<keyword evidence="4" id="KW-0645">Protease</keyword>
<dbReference type="Pfam" id="PF01088">
    <property type="entry name" value="Peptidase_C12"/>
    <property type="match status" value="1"/>
</dbReference>
<evidence type="ECO:0000313" key="12">
    <source>
        <dbReference type="Proteomes" id="UP000742024"/>
    </source>
</evidence>
<reference evidence="11 12" key="1">
    <citation type="journal article" date="2020" name="bioRxiv">
        <title>Whole genome comparisons of ergot fungi reveals the divergence and evolution of species within the genus Claviceps are the result of varying mechanisms driving genome evolution and host range expansion.</title>
        <authorList>
            <person name="Wyka S.A."/>
            <person name="Mondo S.J."/>
            <person name="Liu M."/>
            <person name="Dettman J."/>
            <person name="Nalam V."/>
            <person name="Broders K.D."/>
        </authorList>
    </citation>
    <scope>NUCLEOTIDE SEQUENCE [LARGE SCALE GENOMIC DNA]</scope>
    <source>
        <strain evidence="11 12">LM583</strain>
    </source>
</reference>
<feature type="domain" description="UCH catalytic" evidence="10">
    <location>
        <begin position="45"/>
        <end position="133"/>
    </location>
</feature>
<keyword evidence="7" id="KW-0788">Thiol protease</keyword>
<dbReference type="SUPFAM" id="SSF54001">
    <property type="entry name" value="Cysteine proteinases"/>
    <property type="match status" value="1"/>
</dbReference>
<comment type="similarity">
    <text evidence="2 8">Belongs to the peptidase C12 family.</text>
</comment>
<dbReference type="InterPro" id="IPR001578">
    <property type="entry name" value="Peptidase_C12_UCH"/>
</dbReference>
<protein>
    <recommendedName>
        <fullName evidence="3">ubiquitinyl hydrolase 1</fullName>
        <ecNumber evidence="3">3.4.19.12</ecNumber>
    </recommendedName>
</protein>
<accession>A0ABQ7PAP6</accession>
<dbReference type="Gene3D" id="3.40.532.10">
    <property type="entry name" value="Peptidase C12, ubiquitin carboxyl-terminal hydrolase"/>
    <property type="match status" value="1"/>
</dbReference>
<evidence type="ECO:0000256" key="1">
    <source>
        <dbReference type="ARBA" id="ARBA00000707"/>
    </source>
</evidence>
<sequence length="133" mass="15025">MKEPRRNPKRKASEAAPDGSERDADDLLRKACGSLTAQDIGEWQGWGEVESEPAFFNAIIRDLGVERVQVQELFTMDQTSLDAVSKPVFGLVFLFQYGPAEEEEEQPHESNTQLWFANQARSLPRFLADRLGL</sequence>
<evidence type="ECO:0000259" key="10">
    <source>
        <dbReference type="PROSITE" id="PS52048"/>
    </source>
</evidence>
<dbReference type="InterPro" id="IPR036959">
    <property type="entry name" value="Peptidase_C12_UCH_sf"/>
</dbReference>
<comment type="catalytic activity">
    <reaction evidence="1">
        <text>Thiol-dependent hydrolysis of ester, thioester, amide, peptide and isopeptide bonds formed by the C-terminal Gly of ubiquitin (a 76-residue protein attached to proteins as an intracellular targeting signal).</text>
        <dbReference type="EC" id="3.4.19.12"/>
    </reaction>
</comment>
<dbReference type="PANTHER" id="PTHR10589">
    <property type="entry name" value="UBIQUITIN CARBOXYL-TERMINAL HYDROLASE"/>
    <property type="match status" value="1"/>
</dbReference>
<evidence type="ECO:0000256" key="9">
    <source>
        <dbReference type="SAM" id="MobiDB-lite"/>
    </source>
</evidence>
<dbReference type="PANTHER" id="PTHR10589:SF16">
    <property type="entry name" value="UBIQUITIN CARBOXYL-TERMINAL HYDROLASE ISOZYME L5"/>
    <property type="match status" value="1"/>
</dbReference>
<evidence type="ECO:0000256" key="3">
    <source>
        <dbReference type="ARBA" id="ARBA00012759"/>
    </source>
</evidence>
<gene>
    <name evidence="11" type="ORF">E4U57_001448</name>
</gene>
<evidence type="ECO:0000256" key="5">
    <source>
        <dbReference type="ARBA" id="ARBA00022786"/>
    </source>
</evidence>
<keyword evidence="5" id="KW-0833">Ubl conjugation pathway</keyword>
<evidence type="ECO:0000256" key="4">
    <source>
        <dbReference type="ARBA" id="ARBA00022670"/>
    </source>
</evidence>
<dbReference type="InterPro" id="IPR038765">
    <property type="entry name" value="Papain-like_cys_pep_sf"/>
</dbReference>
<evidence type="ECO:0000256" key="8">
    <source>
        <dbReference type="PROSITE-ProRule" id="PRU01393"/>
    </source>
</evidence>
<name>A0ABQ7PAP6_9HYPO</name>
<comment type="caution">
    <text evidence="8">Lacks conserved residue(s) required for the propagation of feature annotation.</text>
</comment>
<organism evidence="11 12">
    <name type="scientific">Claviceps arundinis</name>
    <dbReference type="NCBI Taxonomy" id="1623583"/>
    <lineage>
        <taxon>Eukaryota</taxon>
        <taxon>Fungi</taxon>
        <taxon>Dikarya</taxon>
        <taxon>Ascomycota</taxon>
        <taxon>Pezizomycotina</taxon>
        <taxon>Sordariomycetes</taxon>
        <taxon>Hypocreomycetidae</taxon>
        <taxon>Hypocreales</taxon>
        <taxon>Clavicipitaceae</taxon>
        <taxon>Claviceps</taxon>
    </lineage>
</organism>
<proteinExistence type="inferred from homology"/>
<comment type="caution">
    <text evidence="11">The sequence shown here is derived from an EMBL/GenBank/DDBJ whole genome shotgun (WGS) entry which is preliminary data.</text>
</comment>
<keyword evidence="6" id="KW-0378">Hydrolase</keyword>
<dbReference type="Proteomes" id="UP000742024">
    <property type="component" value="Unassembled WGS sequence"/>
</dbReference>
<evidence type="ECO:0000256" key="6">
    <source>
        <dbReference type="ARBA" id="ARBA00022801"/>
    </source>
</evidence>
<dbReference type="PROSITE" id="PS52048">
    <property type="entry name" value="UCH_DOMAIN"/>
    <property type="match status" value="1"/>
</dbReference>
<feature type="region of interest" description="Disordered" evidence="9">
    <location>
        <begin position="1"/>
        <end position="25"/>
    </location>
</feature>
<keyword evidence="12" id="KW-1185">Reference proteome</keyword>